<evidence type="ECO:0000256" key="3">
    <source>
        <dbReference type="ARBA" id="ARBA00022898"/>
    </source>
</evidence>
<comment type="function">
    <text evidence="6">Catalyzes the first and rate-limiting step of polyamine biosynthesis that converts ornithine into putrescine, which is the precursor for the polyamines, spermidine and spermine. Polyamines are essential for cell proliferation and are implicated in cellular processes, ranging from DNA replication to apoptosis.</text>
</comment>
<evidence type="ECO:0000259" key="8">
    <source>
        <dbReference type="Pfam" id="PF02784"/>
    </source>
</evidence>
<evidence type="ECO:0000313" key="9">
    <source>
        <dbReference type="Proteomes" id="UP000694846"/>
    </source>
</evidence>
<gene>
    <name evidence="10 11" type="primary">LOC112683576</name>
</gene>
<dbReference type="InterPro" id="IPR000183">
    <property type="entry name" value="Orn/DAP/Arg_de-COase"/>
</dbReference>
<dbReference type="PANTHER" id="PTHR11482">
    <property type="entry name" value="ARGININE/DIAMINOPIMELATE/ORNITHINE DECARBOXYLASE"/>
    <property type="match status" value="1"/>
</dbReference>
<evidence type="ECO:0000256" key="1">
    <source>
        <dbReference type="ARBA" id="ARBA00001933"/>
    </source>
</evidence>
<feature type="domain" description="Orn/DAP/Arg decarboxylase 2 N-terminal" evidence="8">
    <location>
        <begin position="43"/>
        <end position="277"/>
    </location>
</feature>
<evidence type="ECO:0000256" key="6">
    <source>
        <dbReference type="ARBA" id="ARBA00037173"/>
    </source>
</evidence>
<dbReference type="FunFam" id="3.20.20.10:FF:000005">
    <property type="entry name" value="Ornithine decarboxylase"/>
    <property type="match status" value="1"/>
</dbReference>
<evidence type="ECO:0000313" key="11">
    <source>
        <dbReference type="RefSeq" id="XP_025410452.1"/>
    </source>
</evidence>
<organism evidence="9 10">
    <name type="scientific">Sipha flava</name>
    <name type="common">yellow sugarcane aphid</name>
    <dbReference type="NCBI Taxonomy" id="143950"/>
    <lineage>
        <taxon>Eukaryota</taxon>
        <taxon>Metazoa</taxon>
        <taxon>Ecdysozoa</taxon>
        <taxon>Arthropoda</taxon>
        <taxon>Hexapoda</taxon>
        <taxon>Insecta</taxon>
        <taxon>Pterygota</taxon>
        <taxon>Neoptera</taxon>
        <taxon>Paraneoptera</taxon>
        <taxon>Hemiptera</taxon>
        <taxon>Sternorrhyncha</taxon>
        <taxon>Aphidomorpha</taxon>
        <taxon>Aphidoidea</taxon>
        <taxon>Aphididae</taxon>
        <taxon>Sipha</taxon>
    </lineage>
</organism>
<dbReference type="Pfam" id="PF02784">
    <property type="entry name" value="Orn_Arg_deC_N"/>
    <property type="match status" value="1"/>
</dbReference>
<dbReference type="Proteomes" id="UP000694846">
    <property type="component" value="Unplaced"/>
</dbReference>
<dbReference type="GO" id="GO:0004586">
    <property type="term" value="F:ornithine decarboxylase activity"/>
    <property type="evidence" value="ECO:0007669"/>
    <property type="project" value="TreeGrafter"/>
</dbReference>
<proteinExistence type="inferred from homology"/>
<evidence type="ECO:0000256" key="5">
    <source>
        <dbReference type="ARBA" id="ARBA00023239"/>
    </source>
</evidence>
<dbReference type="InterPro" id="IPR022657">
    <property type="entry name" value="De-COase2_CS"/>
</dbReference>
<evidence type="ECO:0000256" key="7">
    <source>
        <dbReference type="PIRSR" id="PIRSR600183-50"/>
    </source>
</evidence>
<keyword evidence="9" id="KW-1185">Reference proteome</keyword>
<dbReference type="PROSITE" id="PS00879">
    <property type="entry name" value="ODR_DC_2_2"/>
    <property type="match status" value="1"/>
</dbReference>
<dbReference type="InterPro" id="IPR022644">
    <property type="entry name" value="De-COase2_N"/>
</dbReference>
<dbReference type="SUPFAM" id="SSF50621">
    <property type="entry name" value="Alanine racemase C-terminal domain-like"/>
    <property type="match status" value="1"/>
</dbReference>
<dbReference type="RefSeq" id="XP_025410446.1">
    <property type="nucleotide sequence ID" value="XM_025554661.1"/>
</dbReference>
<sequence length="459" mass="51331">MRICGLEEQIHVIDNNVTVEEIIKDIVRTKEISDPFYIFDIGDLVYKAKIWQQKMPRIKPFYAVKCNDNSLALETLAAFGMSFDCASKAEIKKVLDLGVSPSRIIFANPAKMTSHIKYAMNQCVDLTTFDNELELYKIKSIHPTCNLVIRIRCDATETQCPLGIKYGCDPQTEAPGLISLARDLGLSIVGVSFHVGSGCNEPIAFRRAIAAAATIFRLAQQLGFMNMYLLNIGGGFPGNKNTSLDKISDVVNDALNEWFPPNSGVTIMAEPGRFFVASAFTLATKIHSIKRRSNDKDHIMYFINDGVYGSFNSILYDHSIVEPKPLNDYPMSPITQSSIWGPTCDGLDQVVDLVNLPLMKMGDWITFEDMGAYTIPVASTFNGFPLPKVYAIASREIWLKLKNLMPISEDHFTTVPIVATIKMVRSDSSDEDDWDENDLDYTRNYPCLHLKNSFSLPEA</sequence>
<evidence type="ECO:0000256" key="2">
    <source>
        <dbReference type="ARBA" id="ARBA00008872"/>
    </source>
</evidence>
<protein>
    <submittedName>
        <fullName evidence="10 11">Ornithine decarboxylase 1-like</fullName>
    </submittedName>
</protein>
<dbReference type="Gene3D" id="3.20.20.10">
    <property type="entry name" value="Alanine racemase"/>
    <property type="match status" value="1"/>
</dbReference>
<dbReference type="RefSeq" id="XP_025410452.1">
    <property type="nucleotide sequence ID" value="XM_025554667.1"/>
</dbReference>
<evidence type="ECO:0000256" key="4">
    <source>
        <dbReference type="ARBA" id="ARBA00023115"/>
    </source>
</evidence>
<dbReference type="Gene3D" id="2.40.37.10">
    <property type="entry name" value="Lyase, Ornithine Decarboxylase, Chain A, domain 1"/>
    <property type="match status" value="1"/>
</dbReference>
<dbReference type="SUPFAM" id="SSF51419">
    <property type="entry name" value="PLP-binding barrel"/>
    <property type="match status" value="1"/>
</dbReference>
<keyword evidence="5" id="KW-0456">Lyase</keyword>
<dbReference type="InterPro" id="IPR002433">
    <property type="entry name" value="Orn_de-COase"/>
</dbReference>
<accession>A0A8B8FIW4</accession>
<dbReference type="InterPro" id="IPR029066">
    <property type="entry name" value="PLP-binding_barrel"/>
</dbReference>
<dbReference type="AlphaFoldDB" id="A0A8B8FIW4"/>
<comment type="similarity">
    <text evidence="2">Belongs to the Orn/Lys/Arg decarboxylase class-II family.</text>
</comment>
<name>A0A8B8FIW4_9HEMI</name>
<dbReference type="PANTHER" id="PTHR11482:SF6">
    <property type="entry name" value="ORNITHINE DECARBOXYLASE 1-RELATED"/>
    <property type="match status" value="1"/>
</dbReference>
<dbReference type="GeneID" id="112683576"/>
<comment type="cofactor">
    <cofactor evidence="1 7">
        <name>pyridoxal 5'-phosphate</name>
        <dbReference type="ChEBI" id="CHEBI:597326"/>
    </cofactor>
</comment>
<dbReference type="InterPro" id="IPR009006">
    <property type="entry name" value="Ala_racemase/Decarboxylase_C"/>
</dbReference>
<dbReference type="GO" id="GO:0033387">
    <property type="term" value="P:putrescine biosynthetic process from arginine, via ornithine"/>
    <property type="evidence" value="ECO:0007669"/>
    <property type="project" value="TreeGrafter"/>
</dbReference>
<keyword evidence="4" id="KW-0620">Polyamine biosynthesis</keyword>
<dbReference type="GO" id="GO:0005737">
    <property type="term" value="C:cytoplasm"/>
    <property type="evidence" value="ECO:0007669"/>
    <property type="project" value="TreeGrafter"/>
</dbReference>
<dbReference type="PRINTS" id="PR01182">
    <property type="entry name" value="ORNDCRBXLASE"/>
</dbReference>
<feature type="modified residue" description="N6-(pyridoxal phosphate)lysine" evidence="7">
    <location>
        <position position="65"/>
    </location>
</feature>
<evidence type="ECO:0000313" key="10">
    <source>
        <dbReference type="RefSeq" id="XP_025410446.1"/>
    </source>
</evidence>
<feature type="active site" description="Proton donor" evidence="7">
    <location>
        <position position="344"/>
    </location>
</feature>
<dbReference type="PRINTS" id="PR01179">
    <property type="entry name" value="ODADCRBXLASE"/>
</dbReference>
<keyword evidence="3 7" id="KW-0663">Pyridoxal phosphate</keyword>
<dbReference type="OrthoDB" id="5034579at2759"/>
<dbReference type="CDD" id="cd00622">
    <property type="entry name" value="PLPDE_III_ODC"/>
    <property type="match status" value="1"/>
</dbReference>
<reference evidence="10 11" key="1">
    <citation type="submission" date="2025-04" db="UniProtKB">
        <authorList>
            <consortium name="RefSeq"/>
        </authorList>
    </citation>
    <scope>IDENTIFICATION</scope>
    <source>
        <tissue evidence="10 11">Whole body</tissue>
    </source>
</reference>